<protein>
    <submittedName>
        <fullName evidence="1">Uncharacterized protein</fullName>
    </submittedName>
</protein>
<dbReference type="AlphaFoldDB" id="A0A1R1XC59"/>
<dbReference type="EMBL" id="LSSN01004085">
    <property type="protein sequence ID" value="OMJ12219.1"/>
    <property type="molecule type" value="Genomic_DNA"/>
</dbReference>
<organism evidence="1 2">
    <name type="scientific">Smittium culicis</name>
    <dbReference type="NCBI Taxonomy" id="133412"/>
    <lineage>
        <taxon>Eukaryota</taxon>
        <taxon>Fungi</taxon>
        <taxon>Fungi incertae sedis</taxon>
        <taxon>Zoopagomycota</taxon>
        <taxon>Kickxellomycotina</taxon>
        <taxon>Harpellomycetes</taxon>
        <taxon>Harpellales</taxon>
        <taxon>Legeriomycetaceae</taxon>
        <taxon>Smittium</taxon>
    </lineage>
</organism>
<accession>A0A1R1XC59</accession>
<proteinExistence type="predicted"/>
<comment type="caution">
    <text evidence="1">The sequence shown here is derived from an EMBL/GenBank/DDBJ whole genome shotgun (WGS) entry which is preliminary data.</text>
</comment>
<sequence length="27" mass="3225">MAPFYINSIQFVREFACCYIITTRCFS</sequence>
<name>A0A1R1XC59_9FUNG</name>
<gene>
    <name evidence="1" type="ORF">AYI70_g9253</name>
</gene>
<evidence type="ECO:0000313" key="2">
    <source>
        <dbReference type="Proteomes" id="UP000187283"/>
    </source>
</evidence>
<feature type="non-terminal residue" evidence="1">
    <location>
        <position position="27"/>
    </location>
</feature>
<keyword evidence="2" id="KW-1185">Reference proteome</keyword>
<dbReference type="Proteomes" id="UP000187283">
    <property type="component" value="Unassembled WGS sequence"/>
</dbReference>
<evidence type="ECO:0000313" key="1">
    <source>
        <dbReference type="EMBL" id="OMJ12219.1"/>
    </source>
</evidence>
<reference evidence="1 2" key="1">
    <citation type="submission" date="2017-01" db="EMBL/GenBank/DDBJ databases">
        <authorList>
            <person name="Mah S.A."/>
            <person name="Swanson W.J."/>
            <person name="Moy G.W."/>
            <person name="Vacquier V.D."/>
        </authorList>
    </citation>
    <scope>NUCLEOTIDE SEQUENCE [LARGE SCALE GENOMIC DNA]</scope>
    <source>
        <strain evidence="1 2">GSMNP</strain>
    </source>
</reference>